<protein>
    <submittedName>
        <fullName evidence="2">Acetylxylan esterase</fullName>
    </submittedName>
</protein>
<name>A0ABT1ZGN5_9MICO</name>
<feature type="domain" description="Acetyl xylan esterase" evidence="1">
    <location>
        <begin position="1"/>
        <end position="318"/>
    </location>
</feature>
<evidence type="ECO:0000259" key="1">
    <source>
        <dbReference type="Pfam" id="PF05448"/>
    </source>
</evidence>
<dbReference type="Gene3D" id="3.40.50.1820">
    <property type="entry name" value="alpha/beta hydrolase"/>
    <property type="match status" value="1"/>
</dbReference>
<dbReference type="Pfam" id="PF05448">
    <property type="entry name" value="AXE1"/>
    <property type="match status" value="1"/>
</dbReference>
<dbReference type="EMBL" id="JANTHX010000007">
    <property type="protein sequence ID" value="MCS0499888.1"/>
    <property type="molecule type" value="Genomic_DNA"/>
</dbReference>
<reference evidence="2 3" key="1">
    <citation type="submission" date="2022-08" db="EMBL/GenBank/DDBJ databases">
        <authorList>
            <person name="Li F."/>
        </authorList>
    </citation>
    <scope>NUCLEOTIDE SEQUENCE [LARGE SCALE GENOMIC DNA]</scope>
    <source>
        <strain evidence="2 3">10F1B-8-1</strain>
    </source>
</reference>
<gene>
    <name evidence="2" type="ORF">NUH29_10035</name>
</gene>
<dbReference type="PANTHER" id="PTHR40111:SF1">
    <property type="entry name" value="CEPHALOSPORIN-C DEACETYLASE"/>
    <property type="match status" value="1"/>
</dbReference>
<dbReference type="RefSeq" id="WP_258798973.1">
    <property type="nucleotide sequence ID" value="NZ_JANTHX010000007.1"/>
</dbReference>
<organism evidence="2 3">
    <name type="scientific">Protaetiibacter mangrovi</name>
    <dbReference type="NCBI Taxonomy" id="2970926"/>
    <lineage>
        <taxon>Bacteria</taxon>
        <taxon>Bacillati</taxon>
        <taxon>Actinomycetota</taxon>
        <taxon>Actinomycetes</taxon>
        <taxon>Micrococcales</taxon>
        <taxon>Microbacteriaceae</taxon>
        <taxon>Protaetiibacter</taxon>
    </lineage>
</organism>
<keyword evidence="3" id="KW-1185">Reference proteome</keyword>
<dbReference type="SUPFAM" id="SSF53474">
    <property type="entry name" value="alpha/beta-Hydrolases"/>
    <property type="match status" value="1"/>
</dbReference>
<comment type="caution">
    <text evidence="2">The sequence shown here is derived from an EMBL/GenBank/DDBJ whole genome shotgun (WGS) entry which is preliminary data.</text>
</comment>
<dbReference type="InterPro" id="IPR008391">
    <property type="entry name" value="AXE1_dom"/>
</dbReference>
<dbReference type="InterPro" id="IPR029058">
    <property type="entry name" value="AB_hydrolase_fold"/>
</dbReference>
<sequence>MALFDLPLDELEHYAPRVPVQPDFDEFWSSTLAEARLHDLAVALEPVDNGLAVIDTFDVSFAGFAGDRVRAWLHLPRGASGRLPVIVEFAGYGSGRGLAHQNTIYAQAGYAHLVTDNRGQGQWTVGDTPDPSPASGTGPIGGYLTRGITAPGDHYYRRLFTDAVRAVDAVATLANVDASRIMVAGASQGGAIALAAAALHPAVFAAMIDIPFLCHVDRAVRITDRLPYREVVDYLARYRDREGVALRTLSYFDGANFAPRITTEALYSVALMDTTCPPSTVYAAYNAHAGPKEIAVYPFNDHEGGGEFHRVRQLEWLGRVLSRPSPGVTSS</sequence>
<evidence type="ECO:0000313" key="3">
    <source>
        <dbReference type="Proteomes" id="UP001205337"/>
    </source>
</evidence>
<proteinExistence type="predicted"/>
<evidence type="ECO:0000313" key="2">
    <source>
        <dbReference type="EMBL" id="MCS0499888.1"/>
    </source>
</evidence>
<dbReference type="Proteomes" id="UP001205337">
    <property type="component" value="Unassembled WGS sequence"/>
</dbReference>
<dbReference type="InterPro" id="IPR039069">
    <property type="entry name" value="CE7"/>
</dbReference>
<accession>A0ABT1ZGN5</accession>
<dbReference type="PANTHER" id="PTHR40111">
    <property type="entry name" value="CEPHALOSPORIN-C DEACETYLASE"/>
    <property type="match status" value="1"/>
</dbReference>